<reference evidence="2 3" key="1">
    <citation type="submission" date="2020-02" db="EMBL/GenBank/DDBJ databases">
        <authorList>
            <person name="Ferguson B K."/>
        </authorList>
    </citation>
    <scope>NUCLEOTIDE SEQUENCE [LARGE SCALE GENOMIC DNA]</scope>
</reference>
<dbReference type="Pfam" id="PF03137">
    <property type="entry name" value="OATP"/>
    <property type="match status" value="1"/>
</dbReference>
<proteinExistence type="predicted"/>
<keyword evidence="3" id="KW-1185">Reference proteome</keyword>
<sequence length="228" mass="25649">MYAMTGLYSEHAAPEGEETEGAGPSAADTPIPVHPTSHVKCHSRNPSSGIVDKCCDNGYRFSHIHDTTFRRRAAHEQCGREYESGQYLQDGVCPTAGHGSRTTFLRYSSLDVEASLQPHLRCHLPGRLHGTGYSFRSVNEEERSFALGMQFVIFRLFGYIPAPILFGNLIDSTCLFWKSTCGEKGGRCLLYDIEQFRYNITYLSEMQCRSFRFPLKSGIKISTQNLED</sequence>
<feature type="region of interest" description="Disordered" evidence="1">
    <location>
        <begin position="1"/>
        <end position="44"/>
    </location>
</feature>
<dbReference type="PANTHER" id="PTHR11388:SF142">
    <property type="entry name" value="SOLUTE CARRIER ORGANIC ANION TRANSPORTER FAMILY MEMBER 5A1"/>
    <property type="match status" value="1"/>
</dbReference>
<organism evidence="2 3">
    <name type="scientific">Nesidiocoris tenuis</name>
    <dbReference type="NCBI Taxonomy" id="355587"/>
    <lineage>
        <taxon>Eukaryota</taxon>
        <taxon>Metazoa</taxon>
        <taxon>Ecdysozoa</taxon>
        <taxon>Arthropoda</taxon>
        <taxon>Hexapoda</taxon>
        <taxon>Insecta</taxon>
        <taxon>Pterygota</taxon>
        <taxon>Neoptera</taxon>
        <taxon>Paraneoptera</taxon>
        <taxon>Hemiptera</taxon>
        <taxon>Heteroptera</taxon>
        <taxon>Panheteroptera</taxon>
        <taxon>Cimicomorpha</taxon>
        <taxon>Miridae</taxon>
        <taxon>Dicyphina</taxon>
        <taxon>Nesidiocoris</taxon>
    </lineage>
</organism>
<evidence type="ECO:0000313" key="2">
    <source>
        <dbReference type="EMBL" id="CAB0011848.1"/>
    </source>
</evidence>
<dbReference type="GO" id="GO:0016323">
    <property type="term" value="C:basolateral plasma membrane"/>
    <property type="evidence" value="ECO:0007669"/>
    <property type="project" value="TreeGrafter"/>
</dbReference>
<dbReference type="GO" id="GO:0043252">
    <property type="term" value="P:sodium-independent organic anion transport"/>
    <property type="evidence" value="ECO:0007669"/>
    <property type="project" value="TreeGrafter"/>
</dbReference>
<dbReference type="EMBL" id="CADCXU010024292">
    <property type="protein sequence ID" value="CAB0011848.1"/>
    <property type="molecule type" value="Genomic_DNA"/>
</dbReference>
<name>A0A6H5H6S5_9HEMI</name>
<dbReference type="PANTHER" id="PTHR11388">
    <property type="entry name" value="ORGANIC ANION TRANSPORTER"/>
    <property type="match status" value="1"/>
</dbReference>
<dbReference type="AlphaFoldDB" id="A0A6H5H6S5"/>
<gene>
    <name evidence="2" type="ORF">NTEN_LOCUS16729</name>
</gene>
<dbReference type="GO" id="GO:0015347">
    <property type="term" value="F:sodium-independent organic anion transmembrane transporter activity"/>
    <property type="evidence" value="ECO:0007669"/>
    <property type="project" value="TreeGrafter"/>
</dbReference>
<dbReference type="OrthoDB" id="6625392at2759"/>
<dbReference type="Proteomes" id="UP000479000">
    <property type="component" value="Unassembled WGS sequence"/>
</dbReference>
<evidence type="ECO:0000256" key="1">
    <source>
        <dbReference type="SAM" id="MobiDB-lite"/>
    </source>
</evidence>
<protein>
    <submittedName>
        <fullName evidence="2">Uncharacterized protein</fullName>
    </submittedName>
</protein>
<accession>A0A6H5H6S5</accession>
<dbReference type="InterPro" id="IPR004156">
    <property type="entry name" value="OATP"/>
</dbReference>
<evidence type="ECO:0000313" key="3">
    <source>
        <dbReference type="Proteomes" id="UP000479000"/>
    </source>
</evidence>